<sequence>MRTTMRWYPILSLLLGEPPTETTRPTTPSTADAAPTRRPTGCCARSASTWTTTASSFFRVRWSRLP</sequence>
<evidence type="ECO:0000256" key="1">
    <source>
        <dbReference type="SAM" id="MobiDB-lite"/>
    </source>
</evidence>
<organism evidence="2">
    <name type="scientific">Ixodes ricinus</name>
    <name type="common">Common tick</name>
    <name type="synonym">Acarus ricinus</name>
    <dbReference type="NCBI Taxonomy" id="34613"/>
    <lineage>
        <taxon>Eukaryota</taxon>
        <taxon>Metazoa</taxon>
        <taxon>Ecdysozoa</taxon>
        <taxon>Arthropoda</taxon>
        <taxon>Chelicerata</taxon>
        <taxon>Arachnida</taxon>
        <taxon>Acari</taxon>
        <taxon>Parasitiformes</taxon>
        <taxon>Ixodida</taxon>
        <taxon>Ixodoidea</taxon>
        <taxon>Ixodidae</taxon>
        <taxon>Ixodinae</taxon>
        <taxon>Ixodes</taxon>
    </lineage>
</organism>
<accession>A0A6B0TQG1</accession>
<protein>
    <submittedName>
        <fullName evidence="2">Putative secreted protein</fullName>
    </submittedName>
</protein>
<feature type="compositionally biased region" description="Low complexity" evidence="1">
    <location>
        <begin position="18"/>
        <end position="45"/>
    </location>
</feature>
<name>A0A6B0TQG1_IXORI</name>
<feature type="region of interest" description="Disordered" evidence="1">
    <location>
        <begin position="16"/>
        <end position="45"/>
    </location>
</feature>
<reference evidence="2" key="1">
    <citation type="submission" date="2019-12" db="EMBL/GenBank/DDBJ databases">
        <title>An insight into the sialome of adult female Ixodes ricinus ticks feeding for 6 days.</title>
        <authorList>
            <person name="Perner J."/>
            <person name="Ribeiro J.M.C."/>
        </authorList>
    </citation>
    <scope>NUCLEOTIDE SEQUENCE</scope>
    <source>
        <strain evidence="2">Semi-engorged</strain>
        <tissue evidence="2">Salivary glands</tissue>
    </source>
</reference>
<dbReference type="EMBL" id="GIFC01000009">
    <property type="protein sequence ID" value="MXU82092.1"/>
    <property type="molecule type" value="Transcribed_RNA"/>
</dbReference>
<evidence type="ECO:0000313" key="2">
    <source>
        <dbReference type="EMBL" id="MXU82092.1"/>
    </source>
</evidence>
<dbReference type="AlphaFoldDB" id="A0A6B0TQG1"/>
<proteinExistence type="predicted"/>